<keyword evidence="5 7" id="KW-0472">Membrane</keyword>
<feature type="compositionally biased region" description="Polar residues" evidence="6">
    <location>
        <begin position="430"/>
        <end position="441"/>
    </location>
</feature>
<feature type="transmembrane region" description="Helical" evidence="7">
    <location>
        <begin position="297"/>
        <end position="316"/>
    </location>
</feature>
<evidence type="ECO:0000256" key="4">
    <source>
        <dbReference type="ARBA" id="ARBA00022989"/>
    </source>
</evidence>
<reference evidence="8 9" key="1">
    <citation type="journal article" date="2023" name="Sci. Data">
        <title>Genome assembly of the Korean intertidal mud-creeper Batillaria attramentaria.</title>
        <authorList>
            <person name="Patra A.K."/>
            <person name="Ho P.T."/>
            <person name="Jun S."/>
            <person name="Lee S.J."/>
            <person name="Kim Y."/>
            <person name="Won Y.J."/>
        </authorList>
    </citation>
    <scope>NUCLEOTIDE SEQUENCE [LARGE SCALE GENOMIC DNA]</scope>
    <source>
        <strain evidence="8">Wonlab-2016</strain>
    </source>
</reference>
<keyword evidence="3 7" id="KW-0812">Transmembrane</keyword>
<dbReference type="InterPro" id="IPR036259">
    <property type="entry name" value="MFS_trans_sf"/>
</dbReference>
<gene>
    <name evidence="8" type="ORF">BaRGS_00034294</name>
</gene>
<evidence type="ECO:0000313" key="9">
    <source>
        <dbReference type="Proteomes" id="UP001519460"/>
    </source>
</evidence>
<evidence type="ECO:0000256" key="1">
    <source>
        <dbReference type="ARBA" id="ARBA00004141"/>
    </source>
</evidence>
<feature type="transmembrane region" description="Helical" evidence="7">
    <location>
        <begin position="92"/>
        <end position="118"/>
    </location>
</feature>
<dbReference type="PANTHER" id="PTHR19444">
    <property type="entry name" value="UNC-93 RELATED"/>
    <property type="match status" value="1"/>
</dbReference>
<comment type="similarity">
    <text evidence="2">Belongs to the unc-93 family.</text>
</comment>
<feature type="transmembrane region" description="Helical" evidence="7">
    <location>
        <begin position="264"/>
        <end position="285"/>
    </location>
</feature>
<dbReference type="SUPFAM" id="SSF103473">
    <property type="entry name" value="MFS general substrate transporter"/>
    <property type="match status" value="1"/>
</dbReference>
<dbReference type="EMBL" id="JACVVK020000436">
    <property type="protein sequence ID" value="KAK7474472.1"/>
    <property type="molecule type" value="Genomic_DNA"/>
</dbReference>
<feature type="transmembrane region" description="Helical" evidence="7">
    <location>
        <begin position="386"/>
        <end position="407"/>
    </location>
</feature>
<sequence length="463" mass="51422">DTEYVGHWCVAFQLVFTANFAIQNLQSSLHEEESMGASALGCMYATSIFSSIFAPTIIGILGAKGCLVVAWICHILYTLAQFYPAWGTLVPASILLGLLTGPTWTAQGLYVSACAFSFSKRSQHSPYTILSRFNGLFFALYETKNILGNLVSSFVLRNGVGNKSEGIIFKFCGADDCPDAENVTDIEEPDTWVVDTMLVVLVTPLARSEWVGRVSLRETATSWFHTLVGTEMIYLVPFMVFQSMEQGILLTEYTRSYISCPIGIHKVGFVMASYGAVTAFFVLVFSRLARLTGRYPLFALAASVNAALLAVLLNWIPERSEEELIFIFPAVWGVSEGIWQTQTNSMLAVIFYDRKEPAFANYQTWRAVGYTLIFSYHSFLCVSTKLAIALGFLVVGMILYTAVEIRIRWKERIRIPKSGQKDPNAKRKSTSQSQEGLSESVTDVDEVSGSKKKKKNKPASYDT</sequence>
<comment type="caution">
    <text evidence="8">The sequence shown here is derived from an EMBL/GenBank/DDBJ whole genome shotgun (WGS) entry which is preliminary data.</text>
</comment>
<dbReference type="PANTHER" id="PTHR19444:SF11">
    <property type="entry name" value="UNC93-LIKE PROTEIN"/>
    <property type="match status" value="1"/>
</dbReference>
<evidence type="ECO:0000256" key="7">
    <source>
        <dbReference type="SAM" id="Phobius"/>
    </source>
</evidence>
<comment type="subcellular location">
    <subcellularLocation>
        <location evidence="1">Membrane</location>
        <topology evidence="1">Multi-pass membrane protein</topology>
    </subcellularLocation>
</comment>
<dbReference type="Proteomes" id="UP001519460">
    <property type="component" value="Unassembled WGS sequence"/>
</dbReference>
<dbReference type="InterPro" id="IPR051951">
    <property type="entry name" value="UNC-93_regulatory"/>
</dbReference>
<keyword evidence="9" id="KW-1185">Reference proteome</keyword>
<dbReference type="Gene3D" id="1.20.1250.20">
    <property type="entry name" value="MFS general substrate transporter like domains"/>
    <property type="match status" value="1"/>
</dbReference>
<dbReference type="InterPro" id="IPR010291">
    <property type="entry name" value="Ion_channel_UNC-93"/>
</dbReference>
<evidence type="ECO:0000256" key="6">
    <source>
        <dbReference type="SAM" id="MobiDB-lite"/>
    </source>
</evidence>
<accession>A0ABD0JHJ5</accession>
<dbReference type="AlphaFoldDB" id="A0ABD0JHJ5"/>
<evidence type="ECO:0000256" key="3">
    <source>
        <dbReference type="ARBA" id="ARBA00022692"/>
    </source>
</evidence>
<protein>
    <submittedName>
        <fullName evidence="8">Uncharacterized protein</fullName>
    </submittedName>
</protein>
<feature type="transmembrane region" description="Helical" evidence="7">
    <location>
        <begin position="68"/>
        <end position="86"/>
    </location>
</feature>
<evidence type="ECO:0000256" key="5">
    <source>
        <dbReference type="ARBA" id="ARBA00023136"/>
    </source>
</evidence>
<feature type="transmembrane region" description="Helical" evidence="7">
    <location>
        <begin position="37"/>
        <end position="61"/>
    </location>
</feature>
<feature type="transmembrane region" description="Helical" evidence="7">
    <location>
        <begin position="223"/>
        <end position="244"/>
    </location>
</feature>
<proteinExistence type="inferred from homology"/>
<feature type="non-terminal residue" evidence="8">
    <location>
        <position position="1"/>
    </location>
</feature>
<evidence type="ECO:0000313" key="8">
    <source>
        <dbReference type="EMBL" id="KAK7474472.1"/>
    </source>
</evidence>
<feature type="region of interest" description="Disordered" evidence="6">
    <location>
        <begin position="418"/>
        <end position="463"/>
    </location>
</feature>
<dbReference type="Pfam" id="PF05978">
    <property type="entry name" value="UNC-93"/>
    <property type="match status" value="1"/>
</dbReference>
<evidence type="ECO:0000256" key="2">
    <source>
        <dbReference type="ARBA" id="ARBA00009172"/>
    </source>
</evidence>
<keyword evidence="4 7" id="KW-1133">Transmembrane helix</keyword>
<name>A0ABD0JHJ5_9CAEN</name>
<dbReference type="GO" id="GO:0016020">
    <property type="term" value="C:membrane"/>
    <property type="evidence" value="ECO:0007669"/>
    <property type="project" value="UniProtKB-SubCell"/>
</dbReference>
<organism evidence="8 9">
    <name type="scientific">Batillaria attramentaria</name>
    <dbReference type="NCBI Taxonomy" id="370345"/>
    <lineage>
        <taxon>Eukaryota</taxon>
        <taxon>Metazoa</taxon>
        <taxon>Spiralia</taxon>
        <taxon>Lophotrochozoa</taxon>
        <taxon>Mollusca</taxon>
        <taxon>Gastropoda</taxon>
        <taxon>Caenogastropoda</taxon>
        <taxon>Sorbeoconcha</taxon>
        <taxon>Cerithioidea</taxon>
        <taxon>Batillariidae</taxon>
        <taxon>Batillaria</taxon>
    </lineage>
</organism>